<evidence type="ECO:0000313" key="5">
    <source>
        <dbReference type="Proteomes" id="UP000187280"/>
    </source>
</evidence>
<proteinExistence type="predicted"/>
<dbReference type="PANTHER" id="PTHR43884">
    <property type="entry name" value="ACYL-COA DEHYDROGENASE"/>
    <property type="match status" value="1"/>
</dbReference>
<name>A0A1H3VQD7_9GAMM</name>
<dbReference type="InterPro" id="IPR009100">
    <property type="entry name" value="AcylCoA_DH/oxidase_NM_dom_sf"/>
</dbReference>
<evidence type="ECO:0000313" key="4">
    <source>
        <dbReference type="EMBL" id="SDZ77035.1"/>
    </source>
</evidence>
<keyword evidence="1" id="KW-0560">Oxidoreductase</keyword>
<dbReference type="SUPFAM" id="SSF56645">
    <property type="entry name" value="Acyl-CoA dehydrogenase NM domain-like"/>
    <property type="match status" value="1"/>
</dbReference>
<feature type="domain" description="Acyl-CoA dehydrogenase C-terminal" evidence="3">
    <location>
        <begin position="240"/>
        <end position="374"/>
    </location>
</feature>
<dbReference type="InterPro" id="IPR013107">
    <property type="entry name" value="Acyl-CoA_DH_C"/>
</dbReference>
<dbReference type="Pfam" id="PF08028">
    <property type="entry name" value="Acyl-CoA_dh_2"/>
    <property type="match status" value="1"/>
</dbReference>
<dbReference type="Gene3D" id="1.20.140.10">
    <property type="entry name" value="Butyryl-CoA Dehydrogenase, subunit A, domain 3"/>
    <property type="match status" value="1"/>
</dbReference>
<dbReference type="eggNOG" id="COG1960">
    <property type="taxonomic scope" value="Bacteria"/>
</dbReference>
<dbReference type="GO" id="GO:0006552">
    <property type="term" value="P:L-leucine catabolic process"/>
    <property type="evidence" value="ECO:0007669"/>
    <property type="project" value="TreeGrafter"/>
</dbReference>
<gene>
    <name evidence="4" type="ORF">SAMN02982996_00140</name>
</gene>
<dbReference type="InterPro" id="IPR036250">
    <property type="entry name" value="AcylCo_DH-like_C"/>
</dbReference>
<dbReference type="PIRSF" id="PIRSF016578">
    <property type="entry name" value="HsaA"/>
    <property type="match status" value="1"/>
</dbReference>
<evidence type="ECO:0000259" key="2">
    <source>
        <dbReference type="Pfam" id="PF02771"/>
    </source>
</evidence>
<dbReference type="PANTHER" id="PTHR43884:SF12">
    <property type="entry name" value="ISOVALERYL-COA DEHYDROGENASE, MITOCHONDRIAL-RELATED"/>
    <property type="match status" value="1"/>
</dbReference>
<keyword evidence="5" id="KW-1185">Reference proteome</keyword>
<dbReference type="Gene3D" id="2.40.110.10">
    <property type="entry name" value="Butyryl-CoA Dehydrogenase, subunit A, domain 2"/>
    <property type="match status" value="1"/>
</dbReference>
<dbReference type="Pfam" id="PF02771">
    <property type="entry name" value="Acyl-CoA_dh_N"/>
    <property type="match status" value="1"/>
</dbReference>
<protein>
    <submittedName>
        <fullName evidence="4">Acyl-CoA dehydrogenase</fullName>
    </submittedName>
</protein>
<dbReference type="Proteomes" id="UP000187280">
    <property type="component" value="Unassembled WGS sequence"/>
</dbReference>
<reference evidence="4 5" key="1">
    <citation type="submission" date="2016-10" db="EMBL/GenBank/DDBJ databases">
        <authorList>
            <person name="de Groot N.N."/>
        </authorList>
    </citation>
    <scope>NUCLEOTIDE SEQUENCE [LARGE SCALE GENOMIC DNA]</scope>
    <source>
        <strain evidence="4 5">ATCC 29281</strain>
    </source>
</reference>
<dbReference type="AlphaFoldDB" id="A0A1H3VQD7"/>
<dbReference type="InterPro" id="IPR046373">
    <property type="entry name" value="Acyl-CoA_Oxase/DH_mid-dom_sf"/>
</dbReference>
<accession>A0A1H3VQD7</accession>
<evidence type="ECO:0000256" key="1">
    <source>
        <dbReference type="ARBA" id="ARBA00023002"/>
    </source>
</evidence>
<organism evidence="4 5">
    <name type="scientific">Lonsdalea quercina</name>
    <dbReference type="NCBI Taxonomy" id="71657"/>
    <lineage>
        <taxon>Bacteria</taxon>
        <taxon>Pseudomonadati</taxon>
        <taxon>Pseudomonadota</taxon>
        <taxon>Gammaproteobacteria</taxon>
        <taxon>Enterobacterales</taxon>
        <taxon>Pectobacteriaceae</taxon>
        <taxon>Lonsdalea</taxon>
    </lineage>
</organism>
<dbReference type="SUPFAM" id="SSF47203">
    <property type="entry name" value="Acyl-CoA dehydrogenase C-terminal domain-like"/>
    <property type="match status" value="1"/>
</dbReference>
<dbReference type="GeneID" id="97763087"/>
<dbReference type="Gene3D" id="1.10.540.10">
    <property type="entry name" value="Acyl-CoA dehydrogenase/oxidase, N-terminal domain"/>
    <property type="match status" value="1"/>
</dbReference>
<evidence type="ECO:0000259" key="3">
    <source>
        <dbReference type="Pfam" id="PF08028"/>
    </source>
</evidence>
<feature type="domain" description="Acyl-CoA dehydrogenase/oxidase N-terminal" evidence="2">
    <location>
        <begin position="23"/>
        <end position="95"/>
    </location>
</feature>
<dbReference type="EMBL" id="FNQS01000001">
    <property type="protein sequence ID" value="SDZ77035.1"/>
    <property type="molecule type" value="Genomic_DNA"/>
</dbReference>
<dbReference type="GO" id="GO:0008470">
    <property type="term" value="F:3-methylbutanoyl-CoA dehydrogenase activity"/>
    <property type="evidence" value="ECO:0007669"/>
    <property type="project" value="TreeGrafter"/>
</dbReference>
<sequence>MTLLSTGTDYDTLASQFRPIFARIAAGAADRERRRELPHEPIRWLKEAGFGAVRIPEEKGGQNASLPQLFRLLTELAEADSNLPQALRAHFAFVEDRLNAPDTPERDRWFLRFLDGELVGSGWTEIGNITLGDVITRVEPAPHGWTLNGEKFYSTGTLFADWIDVYARRSDNGRDVIAIVSTHQDGVLREDDWDGFGQRLTGSGTTRFTQALVDAGHVYDFADRFLYQTAFYQHMLLATLAGIGRAVARDAAEGVRQRKRIYSHSNAALPKEDVQVLQVVGQVSSWAYATEAAVIAATQSLQQAYEVHASDDDALKLRINSIAEVEAAQAQVIASELVPRAATELFNALGASDTRVSKALDRHWRNARTLASHNPVIYKARNIGDWLVNGNAPTFIWQVGNGGQEQKTA</sequence>
<dbReference type="InterPro" id="IPR037069">
    <property type="entry name" value="AcylCoA_DH/ox_N_sf"/>
</dbReference>
<dbReference type="STRING" id="71657.SAMN02982996_00140"/>
<dbReference type="InterPro" id="IPR013786">
    <property type="entry name" value="AcylCoA_DH/ox_N"/>
</dbReference>
<dbReference type="GO" id="GO:0050660">
    <property type="term" value="F:flavin adenine dinucleotide binding"/>
    <property type="evidence" value="ECO:0007669"/>
    <property type="project" value="InterPro"/>
</dbReference>
<dbReference type="RefSeq" id="WP_074727669.1">
    <property type="nucleotide sequence ID" value="NZ_FNQS01000001.1"/>
</dbReference>